<dbReference type="AlphaFoldDB" id="A0A6A5YBP5"/>
<dbReference type="Gene3D" id="2.170.270.10">
    <property type="entry name" value="SET domain"/>
    <property type="match status" value="1"/>
</dbReference>
<keyword evidence="3" id="KW-1185">Reference proteome</keyword>
<protein>
    <recommendedName>
        <fullName evidence="1">SET domain-containing protein</fullName>
    </recommendedName>
</protein>
<evidence type="ECO:0000313" key="3">
    <source>
        <dbReference type="Proteomes" id="UP000799778"/>
    </source>
</evidence>
<reference evidence="2" key="1">
    <citation type="journal article" date="2020" name="Stud. Mycol.">
        <title>101 Dothideomycetes genomes: a test case for predicting lifestyles and emergence of pathogens.</title>
        <authorList>
            <person name="Haridas S."/>
            <person name="Albert R."/>
            <person name="Binder M."/>
            <person name="Bloem J."/>
            <person name="Labutti K."/>
            <person name="Salamov A."/>
            <person name="Andreopoulos B."/>
            <person name="Baker S."/>
            <person name="Barry K."/>
            <person name="Bills G."/>
            <person name="Bluhm B."/>
            <person name="Cannon C."/>
            <person name="Castanera R."/>
            <person name="Culley D."/>
            <person name="Daum C."/>
            <person name="Ezra D."/>
            <person name="Gonzalez J."/>
            <person name="Henrissat B."/>
            <person name="Kuo A."/>
            <person name="Liang C."/>
            <person name="Lipzen A."/>
            <person name="Lutzoni F."/>
            <person name="Magnuson J."/>
            <person name="Mondo S."/>
            <person name="Nolan M."/>
            <person name="Ohm R."/>
            <person name="Pangilinan J."/>
            <person name="Park H.-J."/>
            <person name="Ramirez L."/>
            <person name="Alfaro M."/>
            <person name="Sun H."/>
            <person name="Tritt A."/>
            <person name="Yoshinaga Y."/>
            <person name="Zwiers L.-H."/>
            <person name="Turgeon B."/>
            <person name="Goodwin S."/>
            <person name="Spatafora J."/>
            <person name="Crous P."/>
            <person name="Grigoriev I."/>
        </authorList>
    </citation>
    <scope>NUCLEOTIDE SEQUENCE</scope>
    <source>
        <strain evidence="2">CBS 175.79</strain>
    </source>
</reference>
<feature type="domain" description="SET" evidence="1">
    <location>
        <begin position="238"/>
        <end position="543"/>
    </location>
</feature>
<dbReference type="Proteomes" id="UP000799778">
    <property type="component" value="Unassembled WGS sequence"/>
</dbReference>
<dbReference type="SUPFAM" id="SSF82199">
    <property type="entry name" value="SET domain"/>
    <property type="match status" value="1"/>
</dbReference>
<gene>
    <name evidence="2" type="ORF">BU24DRAFT_363183</name>
</gene>
<organism evidence="2 3">
    <name type="scientific">Aaosphaeria arxii CBS 175.79</name>
    <dbReference type="NCBI Taxonomy" id="1450172"/>
    <lineage>
        <taxon>Eukaryota</taxon>
        <taxon>Fungi</taxon>
        <taxon>Dikarya</taxon>
        <taxon>Ascomycota</taxon>
        <taxon>Pezizomycotina</taxon>
        <taxon>Dothideomycetes</taxon>
        <taxon>Pleosporomycetidae</taxon>
        <taxon>Pleosporales</taxon>
        <taxon>Pleosporales incertae sedis</taxon>
        <taxon>Aaosphaeria</taxon>
    </lineage>
</organism>
<dbReference type="PANTHER" id="PTHR12197:SF273">
    <property type="entry name" value="MYND-TYPE ZINC FINGER PROTEIN SAMB"/>
    <property type="match status" value="1"/>
</dbReference>
<sequence>MPSAQSPSGGAFKAKVEEIVRHQTDLADRPYSVVLRIQLAGAYKAAGYPDLAAGEAYKALLLIDEVVQDGEFHEEAISAAISDATSATTCDIAIKPTIIGPSSNVECRCISSPRDPDVEADEAEGVARAATCWSHSAYSILIGSLIHCGSLRSANDYNSRALRACPDAVFESYQEAIRSKVKASCESKGDVYDAADVSNYPEKGFVRRELYPWNDHEPNRYSQESIEFLNTELSQVAPRLEVKVASLPVLSTDNKSSKSPDSEESVTYVNQLGVFAKEDIGAGEEILKEKSLLTAVSRLRDSYCDACSAPLPKTDGSSGDSTEGTTILDCEECNEVFFCSEDCHDLAQESYHPSLCGVNVEQKVSASEAADALYSLLLIRALALAETQSEHPLDLKEVRYIWGDYHSQNLDDAWAADDSFGSIAQTLPFTFEANVVRPLNILEKMDVNIFEESHRYSPWVFNTLYAKFRGTASARQGPDGRPEIGAVHPLWCLANHSCDPNVAWEWQGSIRFWTREKLVEWDGRDPDRRPGILKGEEVLSHYCDIRLPVKERREWAVGALGGLCMCPRCVWEEAKEEGLEKSV</sequence>
<dbReference type="PROSITE" id="PS50280">
    <property type="entry name" value="SET"/>
    <property type="match status" value="1"/>
</dbReference>
<evidence type="ECO:0000313" key="2">
    <source>
        <dbReference type="EMBL" id="KAF2022131.1"/>
    </source>
</evidence>
<dbReference type="GeneID" id="54281599"/>
<dbReference type="InterPro" id="IPR046341">
    <property type="entry name" value="SET_dom_sf"/>
</dbReference>
<dbReference type="InterPro" id="IPR001214">
    <property type="entry name" value="SET_dom"/>
</dbReference>
<evidence type="ECO:0000259" key="1">
    <source>
        <dbReference type="PROSITE" id="PS50280"/>
    </source>
</evidence>
<accession>A0A6A5YBP5</accession>
<dbReference type="GO" id="GO:0005634">
    <property type="term" value="C:nucleus"/>
    <property type="evidence" value="ECO:0007669"/>
    <property type="project" value="TreeGrafter"/>
</dbReference>
<proteinExistence type="predicted"/>
<name>A0A6A5YBP5_9PLEO</name>
<dbReference type="InterPro" id="IPR050869">
    <property type="entry name" value="H3K4_H4K5_MeTrfase"/>
</dbReference>
<dbReference type="PANTHER" id="PTHR12197">
    <property type="entry name" value="HISTONE-LYSINE N-METHYLTRANSFERASE SMYD"/>
    <property type="match status" value="1"/>
</dbReference>
<dbReference type="Pfam" id="PF00856">
    <property type="entry name" value="SET"/>
    <property type="match status" value="1"/>
</dbReference>
<dbReference type="RefSeq" id="XP_033390470.1">
    <property type="nucleotide sequence ID" value="XM_033524202.1"/>
</dbReference>
<dbReference type="OrthoDB" id="438641at2759"/>
<dbReference type="EMBL" id="ML978066">
    <property type="protein sequence ID" value="KAF2022131.1"/>
    <property type="molecule type" value="Genomic_DNA"/>
</dbReference>